<keyword evidence="2" id="KW-1185">Reference proteome</keyword>
<accession>A0A2S9GT20</accession>
<dbReference type="RefSeq" id="WP_105534165.1">
    <property type="nucleotide sequence ID" value="NZ_PUGF01000034.1"/>
</dbReference>
<protein>
    <submittedName>
        <fullName evidence="1">Uncharacterized protein</fullName>
    </submittedName>
</protein>
<gene>
    <name evidence="1" type="ORF">S2091_4436</name>
</gene>
<reference evidence="1 2" key="1">
    <citation type="submission" date="2018-02" db="EMBL/GenBank/DDBJ databases">
        <title>Solimicrobium silvestre gen. nov., sp. nov., isolated from alpine forest soil.</title>
        <authorList>
            <person name="Margesin R."/>
            <person name="Albuquerque L."/>
            <person name="Zhang D.-C."/>
            <person name="Froufe H.J.C."/>
            <person name="Severino R."/>
            <person name="Roxo I."/>
            <person name="Egas C."/>
            <person name="Da Costa M.S."/>
        </authorList>
    </citation>
    <scope>NUCLEOTIDE SEQUENCE [LARGE SCALE GENOMIC DNA]</scope>
    <source>
        <strain evidence="1 2">S20-91</strain>
    </source>
</reference>
<dbReference type="Proteomes" id="UP000237839">
    <property type="component" value="Unassembled WGS sequence"/>
</dbReference>
<comment type="caution">
    <text evidence="1">The sequence shown here is derived from an EMBL/GenBank/DDBJ whole genome shotgun (WGS) entry which is preliminary data.</text>
</comment>
<evidence type="ECO:0000313" key="2">
    <source>
        <dbReference type="Proteomes" id="UP000237839"/>
    </source>
</evidence>
<evidence type="ECO:0000313" key="1">
    <source>
        <dbReference type="EMBL" id="PRC90855.1"/>
    </source>
</evidence>
<dbReference type="EMBL" id="PUGF01000034">
    <property type="protein sequence ID" value="PRC90855.1"/>
    <property type="molecule type" value="Genomic_DNA"/>
</dbReference>
<dbReference type="AlphaFoldDB" id="A0A2S9GT20"/>
<sequence length="123" mass="13916">MEKIETHDIETESEEGVRLSDESSEIRKLYRVLEITERYCGKDASIALRRQVEEIVRDDVHISGERSMVICLLDLPSSSAYPLVMAEISKLKSGITEDEGKLERKKLVYLKACLTAIDEALSV</sequence>
<organism evidence="1 2">
    <name type="scientific">Solimicrobium silvestre</name>
    <dbReference type="NCBI Taxonomy" id="2099400"/>
    <lineage>
        <taxon>Bacteria</taxon>
        <taxon>Pseudomonadati</taxon>
        <taxon>Pseudomonadota</taxon>
        <taxon>Betaproteobacteria</taxon>
        <taxon>Burkholderiales</taxon>
        <taxon>Oxalobacteraceae</taxon>
        <taxon>Solimicrobium</taxon>
    </lineage>
</organism>
<proteinExistence type="predicted"/>
<name>A0A2S9GT20_9BURK</name>